<feature type="binding site" evidence="7">
    <location>
        <position position="139"/>
    </location>
    <ligand>
        <name>FMN</name>
        <dbReference type="ChEBI" id="CHEBI:58210"/>
    </ligand>
</feature>
<dbReference type="CDD" id="cd02801">
    <property type="entry name" value="DUS_like_FMN"/>
    <property type="match status" value="1"/>
</dbReference>
<evidence type="ECO:0000313" key="10">
    <source>
        <dbReference type="Proteomes" id="UP000663720"/>
    </source>
</evidence>
<keyword evidence="2 5" id="KW-0288">FMN</keyword>
<proteinExistence type="inferred from homology"/>
<evidence type="ECO:0000256" key="1">
    <source>
        <dbReference type="ARBA" id="ARBA00022630"/>
    </source>
</evidence>
<dbReference type="GO" id="GO:0050660">
    <property type="term" value="F:flavin adenine dinucleotide binding"/>
    <property type="evidence" value="ECO:0007669"/>
    <property type="project" value="InterPro"/>
</dbReference>
<feature type="active site" description="Proton donor" evidence="6">
    <location>
        <position position="100"/>
    </location>
</feature>
<feature type="binding site" evidence="7">
    <location>
        <position position="70"/>
    </location>
    <ligand>
        <name>FMN</name>
        <dbReference type="ChEBI" id="CHEBI:58210"/>
    </ligand>
</feature>
<evidence type="ECO:0000256" key="6">
    <source>
        <dbReference type="PIRSR" id="PIRSR006621-1"/>
    </source>
</evidence>
<dbReference type="Gene3D" id="3.20.20.70">
    <property type="entry name" value="Aldolase class I"/>
    <property type="match status" value="1"/>
</dbReference>
<dbReference type="KEGG" id="dli:dnl_60560"/>
<evidence type="ECO:0000259" key="8">
    <source>
        <dbReference type="Pfam" id="PF01207"/>
    </source>
</evidence>
<dbReference type="RefSeq" id="WP_207689454.1">
    <property type="nucleotide sequence ID" value="NZ_CP061799.1"/>
</dbReference>
<dbReference type="EMBL" id="CP061799">
    <property type="protein sequence ID" value="QTA83643.1"/>
    <property type="molecule type" value="Genomic_DNA"/>
</dbReference>
<protein>
    <recommendedName>
        <fullName evidence="5">tRNA-dihydrouridine synthase</fullName>
        <ecNumber evidence="5">1.3.1.-</ecNumber>
    </recommendedName>
</protein>
<evidence type="ECO:0000256" key="3">
    <source>
        <dbReference type="ARBA" id="ARBA00022694"/>
    </source>
</evidence>
<keyword evidence="4 5" id="KW-0560">Oxidoreductase</keyword>
<accession>A0A975BE43</accession>
<dbReference type="Proteomes" id="UP000663720">
    <property type="component" value="Chromosome"/>
</dbReference>
<feature type="binding site" evidence="7">
    <location>
        <position position="168"/>
    </location>
    <ligand>
        <name>FMN</name>
        <dbReference type="ChEBI" id="CHEBI:58210"/>
    </ligand>
</feature>
<dbReference type="GO" id="GO:0003723">
    <property type="term" value="F:RNA binding"/>
    <property type="evidence" value="ECO:0007669"/>
    <property type="project" value="TreeGrafter"/>
</dbReference>
<feature type="domain" description="DUS-like FMN-binding" evidence="8">
    <location>
        <begin position="11"/>
        <end position="305"/>
    </location>
</feature>
<keyword evidence="10" id="KW-1185">Reference proteome</keyword>
<keyword evidence="3 5" id="KW-0819">tRNA processing</keyword>
<dbReference type="GO" id="GO:0017150">
    <property type="term" value="F:tRNA dihydrouridine synthase activity"/>
    <property type="evidence" value="ECO:0007669"/>
    <property type="project" value="InterPro"/>
</dbReference>
<sequence length="326" mass="37857">MLKNMKPILYLAPMRGITNFTFRNVFYSFFQGFDLAVAPFISGVNARRIKDSYFKDVLPVHNQEIPVIPQILTKSPEDFIFMAKRLYDLGHETINWNLGCPFAMVAKKGRGSGLLPHPELIDLFLEKVIPAVPNNLSIKTRLGRNNPDEIFALMPVFNRYPLTELIIHPRTGIQMYEGVPDLNIFEECLDMSAHAVVYNGDIIDIDTFQRLSSRFKSVNRWMIGRGALINPFLPGMIKAGCCIFNNKISIFKDFHEALFHAFDKVLDGPSHLLKRMKSFWDYFEQSFNNSRQVVKKIRKNKDIEQYRIIVHDFLEKEAKWTFDKQK</sequence>
<evidence type="ECO:0000256" key="4">
    <source>
        <dbReference type="ARBA" id="ARBA00023002"/>
    </source>
</evidence>
<dbReference type="InterPro" id="IPR013785">
    <property type="entry name" value="Aldolase_TIM"/>
</dbReference>
<name>A0A975BE43_9BACT</name>
<dbReference type="SUPFAM" id="SSF51395">
    <property type="entry name" value="FMN-linked oxidoreductases"/>
    <property type="match status" value="1"/>
</dbReference>
<organism evidence="9 10">
    <name type="scientific">Desulfonema limicola</name>
    <dbReference type="NCBI Taxonomy" id="45656"/>
    <lineage>
        <taxon>Bacteria</taxon>
        <taxon>Pseudomonadati</taxon>
        <taxon>Thermodesulfobacteriota</taxon>
        <taxon>Desulfobacteria</taxon>
        <taxon>Desulfobacterales</taxon>
        <taxon>Desulfococcaceae</taxon>
        <taxon>Desulfonema</taxon>
    </lineage>
</organism>
<comment type="cofactor">
    <cofactor evidence="5 7">
        <name>FMN</name>
        <dbReference type="ChEBI" id="CHEBI:58210"/>
    </cofactor>
</comment>
<dbReference type="InterPro" id="IPR035587">
    <property type="entry name" value="DUS-like_FMN-bd"/>
</dbReference>
<keyword evidence="7" id="KW-0547">Nucleotide-binding</keyword>
<dbReference type="EC" id="1.3.1.-" evidence="5"/>
<evidence type="ECO:0000256" key="7">
    <source>
        <dbReference type="PIRSR" id="PIRSR006621-2"/>
    </source>
</evidence>
<dbReference type="PANTHER" id="PTHR45846">
    <property type="entry name" value="TRNA-DIHYDROURIDINE(47) SYNTHASE [NAD(P)(+)]-LIKE"/>
    <property type="match status" value="1"/>
</dbReference>
<dbReference type="AlphaFoldDB" id="A0A975BE43"/>
<keyword evidence="1 5" id="KW-0285">Flavoprotein</keyword>
<reference evidence="9" key="1">
    <citation type="journal article" date="2021" name="Microb. Physiol.">
        <title>Proteogenomic Insights into the Physiology of Marine, Sulfate-Reducing, Filamentous Desulfonema limicola and Desulfonema magnum.</title>
        <authorList>
            <person name="Schnaars V."/>
            <person name="Wohlbrand L."/>
            <person name="Scheve S."/>
            <person name="Hinrichs C."/>
            <person name="Reinhardt R."/>
            <person name="Rabus R."/>
        </authorList>
    </citation>
    <scope>NUCLEOTIDE SEQUENCE</scope>
    <source>
        <strain evidence="9">5ac10</strain>
    </source>
</reference>
<evidence type="ECO:0000256" key="5">
    <source>
        <dbReference type="PIRNR" id="PIRNR006621"/>
    </source>
</evidence>
<dbReference type="PANTHER" id="PTHR45846:SF1">
    <property type="entry name" value="TRNA-DIHYDROURIDINE(47) SYNTHASE [NAD(P)(+)]-LIKE"/>
    <property type="match status" value="1"/>
</dbReference>
<comment type="function">
    <text evidence="5">Catalyzes the synthesis of 5,6-dihydrouridine (D), a modified base found in the D-loop of most tRNAs, via the reduction of the C5-C6 double bond in target uridines.</text>
</comment>
<dbReference type="PIRSF" id="PIRSF006621">
    <property type="entry name" value="Dus"/>
    <property type="match status" value="1"/>
</dbReference>
<dbReference type="Pfam" id="PF01207">
    <property type="entry name" value="Dus"/>
    <property type="match status" value="1"/>
</dbReference>
<evidence type="ECO:0000256" key="2">
    <source>
        <dbReference type="ARBA" id="ARBA00022643"/>
    </source>
</evidence>
<dbReference type="InterPro" id="IPR001269">
    <property type="entry name" value="DUS_fam"/>
</dbReference>
<gene>
    <name evidence="9" type="primary">dusC</name>
    <name evidence="9" type="ORF">dnl_60560</name>
</gene>
<evidence type="ECO:0000313" key="9">
    <source>
        <dbReference type="EMBL" id="QTA83643.1"/>
    </source>
</evidence>
<feature type="binding site" evidence="7">
    <location>
        <begin position="224"/>
        <end position="225"/>
    </location>
    <ligand>
        <name>FMN</name>
        <dbReference type="ChEBI" id="CHEBI:58210"/>
    </ligand>
</feature>
<comment type="similarity">
    <text evidence="5">Belongs to the dus family.</text>
</comment>